<sequence>MFVEIPHRTFIDFVKTLHNFTEAMVLILAATVNRDLTVIVNGGYISDTFVEVFSNFNPQLQIDVSVA</sequence>
<name>A0A392RPV0_9FABA</name>
<dbReference type="EMBL" id="LXQA010258038">
    <property type="protein sequence ID" value="MCI38651.1"/>
    <property type="molecule type" value="Genomic_DNA"/>
</dbReference>
<proteinExistence type="predicted"/>
<feature type="non-terminal residue" evidence="1">
    <location>
        <position position="67"/>
    </location>
</feature>
<keyword evidence="2" id="KW-1185">Reference proteome</keyword>
<evidence type="ECO:0000313" key="2">
    <source>
        <dbReference type="Proteomes" id="UP000265520"/>
    </source>
</evidence>
<protein>
    <submittedName>
        <fullName evidence="1">Uncharacterized protein</fullName>
    </submittedName>
</protein>
<dbReference type="AlphaFoldDB" id="A0A392RPV0"/>
<dbReference type="Proteomes" id="UP000265520">
    <property type="component" value="Unassembled WGS sequence"/>
</dbReference>
<organism evidence="1 2">
    <name type="scientific">Trifolium medium</name>
    <dbReference type="NCBI Taxonomy" id="97028"/>
    <lineage>
        <taxon>Eukaryota</taxon>
        <taxon>Viridiplantae</taxon>
        <taxon>Streptophyta</taxon>
        <taxon>Embryophyta</taxon>
        <taxon>Tracheophyta</taxon>
        <taxon>Spermatophyta</taxon>
        <taxon>Magnoliopsida</taxon>
        <taxon>eudicotyledons</taxon>
        <taxon>Gunneridae</taxon>
        <taxon>Pentapetalae</taxon>
        <taxon>rosids</taxon>
        <taxon>fabids</taxon>
        <taxon>Fabales</taxon>
        <taxon>Fabaceae</taxon>
        <taxon>Papilionoideae</taxon>
        <taxon>50 kb inversion clade</taxon>
        <taxon>NPAAA clade</taxon>
        <taxon>Hologalegina</taxon>
        <taxon>IRL clade</taxon>
        <taxon>Trifolieae</taxon>
        <taxon>Trifolium</taxon>
    </lineage>
</organism>
<reference evidence="1 2" key="1">
    <citation type="journal article" date="2018" name="Front. Plant Sci.">
        <title>Red Clover (Trifolium pratense) and Zigzag Clover (T. medium) - A Picture of Genomic Similarities and Differences.</title>
        <authorList>
            <person name="Dluhosova J."/>
            <person name="Istvanek J."/>
            <person name="Nedelnik J."/>
            <person name="Repkova J."/>
        </authorList>
    </citation>
    <scope>NUCLEOTIDE SEQUENCE [LARGE SCALE GENOMIC DNA]</scope>
    <source>
        <strain evidence="2">cv. 10/8</strain>
        <tissue evidence="1">Leaf</tissue>
    </source>
</reference>
<accession>A0A392RPV0</accession>
<evidence type="ECO:0000313" key="1">
    <source>
        <dbReference type="EMBL" id="MCI38651.1"/>
    </source>
</evidence>
<comment type="caution">
    <text evidence="1">The sequence shown here is derived from an EMBL/GenBank/DDBJ whole genome shotgun (WGS) entry which is preliminary data.</text>
</comment>